<name>A0A517ME82_9BACT</name>
<sequence length="445" mass="49330">MDEDEESEDREPSTEPWVFDKRVIFVGKLGGVSRREAMQLVRSQGAIVTELLDTNVDVIVIGAEESPLAESELLSNEIRNAAACGELEILHETELWQRIGLVEAEQAIKQLYTPAMLADLLDVSVRVIRRWHRKGLIVPVRTVHKLPYFDFQEVATARRLAALVASGASPEAIEKKLTELANVVPDVQRPLTQLSILVEGKQILLRQGEGLIEPGGQLRIDFDALDQTDVVAESDSPSILSLAASMEGNRNSIEFPLPDDDSGELDPLLQQAYDAEDAGDFEHAVNLYHAILARDGARADISFQLGELLYRMGDVTAARERYFVAIETDETIVEARASLGSVLAETGQAELAVAAFQGALTMHDEYPDVHYNLARTLDDLDRSEEARPHWQRFLQLSPTSPWAAEARQRLGIDDTNPLDENDPLDDNDSRDETKAKPLDPPPESQ</sequence>
<organism evidence="3 4">
    <name type="scientific">Roseimaritima multifibrata</name>
    <dbReference type="NCBI Taxonomy" id="1930274"/>
    <lineage>
        <taxon>Bacteria</taxon>
        <taxon>Pseudomonadati</taxon>
        <taxon>Planctomycetota</taxon>
        <taxon>Planctomycetia</taxon>
        <taxon>Pirellulales</taxon>
        <taxon>Pirellulaceae</taxon>
        <taxon>Roseimaritima</taxon>
    </lineage>
</organism>
<dbReference type="InterPro" id="IPR009061">
    <property type="entry name" value="DNA-bd_dom_put_sf"/>
</dbReference>
<dbReference type="InterPro" id="IPR011990">
    <property type="entry name" value="TPR-like_helical_dom_sf"/>
</dbReference>
<dbReference type="PANTHER" id="PTHR44998">
    <property type="match status" value="1"/>
</dbReference>
<dbReference type="SUPFAM" id="SSF52113">
    <property type="entry name" value="BRCT domain"/>
    <property type="match status" value="1"/>
</dbReference>
<dbReference type="Pfam" id="PF13411">
    <property type="entry name" value="MerR_1"/>
    <property type="match status" value="1"/>
</dbReference>
<evidence type="ECO:0000259" key="2">
    <source>
        <dbReference type="PROSITE" id="PS50937"/>
    </source>
</evidence>
<dbReference type="InterPro" id="IPR036420">
    <property type="entry name" value="BRCT_dom_sf"/>
</dbReference>
<dbReference type="Pfam" id="PF00533">
    <property type="entry name" value="BRCT"/>
    <property type="match status" value="1"/>
</dbReference>
<feature type="compositionally biased region" description="Acidic residues" evidence="1">
    <location>
        <begin position="416"/>
        <end position="429"/>
    </location>
</feature>
<dbReference type="InterPro" id="IPR019734">
    <property type="entry name" value="TPR_rpt"/>
</dbReference>
<dbReference type="EMBL" id="CP036262">
    <property type="protein sequence ID" value="QDS93191.1"/>
    <property type="molecule type" value="Genomic_DNA"/>
</dbReference>
<dbReference type="GO" id="GO:0006355">
    <property type="term" value="P:regulation of DNA-templated transcription"/>
    <property type="evidence" value="ECO:0007669"/>
    <property type="project" value="InterPro"/>
</dbReference>
<evidence type="ECO:0000313" key="4">
    <source>
        <dbReference type="Proteomes" id="UP000320672"/>
    </source>
</evidence>
<dbReference type="Gene3D" id="1.25.40.10">
    <property type="entry name" value="Tetratricopeptide repeat domain"/>
    <property type="match status" value="1"/>
</dbReference>
<keyword evidence="4" id="KW-1185">Reference proteome</keyword>
<dbReference type="Pfam" id="PF13432">
    <property type="entry name" value="TPR_16"/>
    <property type="match status" value="2"/>
</dbReference>
<feature type="domain" description="HTH merR-type" evidence="2">
    <location>
        <begin position="111"/>
        <end position="179"/>
    </location>
</feature>
<dbReference type="InterPro" id="IPR001357">
    <property type="entry name" value="BRCT_dom"/>
</dbReference>
<gene>
    <name evidence="3" type="ORF">FF011L_19520</name>
</gene>
<dbReference type="Proteomes" id="UP000320672">
    <property type="component" value="Chromosome"/>
</dbReference>
<proteinExistence type="predicted"/>
<dbReference type="KEGG" id="rml:FF011L_19520"/>
<dbReference type="SMART" id="SM00422">
    <property type="entry name" value="HTH_MERR"/>
    <property type="match status" value="1"/>
</dbReference>
<evidence type="ECO:0000313" key="3">
    <source>
        <dbReference type="EMBL" id="QDS93191.1"/>
    </source>
</evidence>
<accession>A0A517ME82</accession>
<evidence type="ECO:0000256" key="1">
    <source>
        <dbReference type="SAM" id="MobiDB-lite"/>
    </source>
</evidence>
<dbReference type="GO" id="GO:0003677">
    <property type="term" value="F:DNA binding"/>
    <property type="evidence" value="ECO:0007669"/>
    <property type="project" value="InterPro"/>
</dbReference>
<dbReference type="SMART" id="SM00028">
    <property type="entry name" value="TPR"/>
    <property type="match status" value="4"/>
</dbReference>
<reference evidence="3 4" key="1">
    <citation type="submission" date="2019-02" db="EMBL/GenBank/DDBJ databases">
        <title>Deep-cultivation of Planctomycetes and their phenomic and genomic characterization uncovers novel biology.</title>
        <authorList>
            <person name="Wiegand S."/>
            <person name="Jogler M."/>
            <person name="Boedeker C."/>
            <person name="Pinto D."/>
            <person name="Vollmers J."/>
            <person name="Rivas-Marin E."/>
            <person name="Kohn T."/>
            <person name="Peeters S.H."/>
            <person name="Heuer A."/>
            <person name="Rast P."/>
            <person name="Oberbeckmann S."/>
            <person name="Bunk B."/>
            <person name="Jeske O."/>
            <person name="Meyerdierks A."/>
            <person name="Storesund J.E."/>
            <person name="Kallscheuer N."/>
            <person name="Luecker S."/>
            <person name="Lage O.M."/>
            <person name="Pohl T."/>
            <person name="Merkel B.J."/>
            <person name="Hornburger P."/>
            <person name="Mueller R.-W."/>
            <person name="Bruemmer F."/>
            <person name="Labrenz M."/>
            <person name="Spormann A.M."/>
            <person name="Op den Camp H."/>
            <person name="Overmann J."/>
            <person name="Amann R."/>
            <person name="Jetten M.S.M."/>
            <person name="Mascher T."/>
            <person name="Medema M.H."/>
            <person name="Devos D.P."/>
            <person name="Kaster A.-K."/>
            <person name="Ovreas L."/>
            <person name="Rohde M."/>
            <person name="Galperin M.Y."/>
            <person name="Jogler C."/>
        </authorList>
    </citation>
    <scope>NUCLEOTIDE SEQUENCE [LARGE SCALE GENOMIC DNA]</scope>
    <source>
        <strain evidence="3 4">FF011L</strain>
    </source>
</reference>
<dbReference type="AlphaFoldDB" id="A0A517ME82"/>
<dbReference type="SUPFAM" id="SSF46955">
    <property type="entry name" value="Putative DNA-binding domain"/>
    <property type="match status" value="1"/>
</dbReference>
<feature type="region of interest" description="Disordered" evidence="1">
    <location>
        <begin position="404"/>
        <end position="445"/>
    </location>
</feature>
<dbReference type="Gene3D" id="1.10.1660.10">
    <property type="match status" value="1"/>
</dbReference>
<dbReference type="SUPFAM" id="SSF48452">
    <property type="entry name" value="TPR-like"/>
    <property type="match status" value="1"/>
</dbReference>
<dbReference type="InterPro" id="IPR000551">
    <property type="entry name" value="MerR-type_HTH_dom"/>
</dbReference>
<dbReference type="PANTHER" id="PTHR44998:SF1">
    <property type="entry name" value="UDP-N-ACETYLGLUCOSAMINE--PEPTIDE N-ACETYLGLUCOSAMINYLTRANSFERASE 110 KDA SUBUNIT"/>
    <property type="match status" value="1"/>
</dbReference>
<dbReference type="PROSITE" id="PS50937">
    <property type="entry name" value="HTH_MERR_2"/>
    <property type="match status" value="1"/>
</dbReference>
<protein>
    <submittedName>
        <fullName evidence="3">Tetratricopeptide repeat protein</fullName>
    </submittedName>
</protein>
<dbReference type="Gene3D" id="3.40.50.10190">
    <property type="entry name" value="BRCT domain"/>
    <property type="match status" value="1"/>
</dbReference>